<name>A0A379C2I9_9FIRM</name>
<dbReference type="STRING" id="1122949.GCA_000378725_00903"/>
<dbReference type="PANTHER" id="PTHR41368:SF1">
    <property type="entry name" value="PROTEIN YGHO"/>
    <property type="match status" value="1"/>
</dbReference>
<dbReference type="InterPro" id="IPR000182">
    <property type="entry name" value="GNAT_dom"/>
</dbReference>
<dbReference type="EMBL" id="UGSZ01000001">
    <property type="protein sequence ID" value="SUB56562.1"/>
    <property type="molecule type" value="Genomic_DNA"/>
</dbReference>
<proteinExistence type="predicted"/>
<organism evidence="2 3">
    <name type="scientific">Peptoniphilus lacrimalis</name>
    <dbReference type="NCBI Taxonomy" id="33031"/>
    <lineage>
        <taxon>Bacteria</taxon>
        <taxon>Bacillati</taxon>
        <taxon>Bacillota</taxon>
        <taxon>Tissierellia</taxon>
        <taxon>Tissierellales</taxon>
        <taxon>Peptoniphilaceae</taxon>
        <taxon>Peptoniphilus</taxon>
    </lineage>
</organism>
<evidence type="ECO:0000313" key="2">
    <source>
        <dbReference type="EMBL" id="SUB56562.1"/>
    </source>
</evidence>
<dbReference type="Proteomes" id="UP000255517">
    <property type="component" value="Unassembled WGS sequence"/>
</dbReference>
<feature type="domain" description="N-acetyltransferase" evidence="1">
    <location>
        <begin position="204"/>
        <end position="374"/>
    </location>
</feature>
<dbReference type="AlphaFoldDB" id="A0A379C2I9"/>
<evidence type="ECO:0000259" key="1">
    <source>
        <dbReference type="PROSITE" id="PS51186"/>
    </source>
</evidence>
<dbReference type="PROSITE" id="PS51186">
    <property type="entry name" value="GNAT"/>
    <property type="match status" value="1"/>
</dbReference>
<accession>A0A379C2I9</accession>
<dbReference type="InterPro" id="IPR039968">
    <property type="entry name" value="BcerS-like"/>
</dbReference>
<evidence type="ECO:0000313" key="3">
    <source>
        <dbReference type="Proteomes" id="UP000255517"/>
    </source>
</evidence>
<dbReference type="Gene3D" id="3.40.630.30">
    <property type="match status" value="1"/>
</dbReference>
<protein>
    <recommendedName>
        <fullName evidence="1">N-acetyltransferase domain-containing protein</fullName>
    </recommendedName>
</protein>
<reference evidence="2 3" key="1">
    <citation type="submission" date="2018-06" db="EMBL/GenBank/DDBJ databases">
        <authorList>
            <consortium name="Pathogen Informatics"/>
            <person name="Doyle S."/>
        </authorList>
    </citation>
    <scope>NUCLEOTIDE SEQUENCE [LARGE SCALE GENOMIC DNA]</scope>
    <source>
        <strain evidence="2 3">NCTC13149</strain>
    </source>
</reference>
<dbReference type="OrthoDB" id="9806005at2"/>
<sequence>MLEIKEVKTDKDLDEFCHLVYSIYENNDYFVYPIYDDYKNSLKGVNNRLISCPHKLFLASKDNKIVGRILAYVDEELNEYHSSSVGYVSQYECIEDEEVSKALLDACSKFFKSLNIKIMRGPVSLPDGDDNRGFLINAFDKYPSVMNVYNKKYYNDQFVNYGFSLYHDVFAYKANKDDLLAKIDKLSRLLPQVQKRYSYKTSVLDTKNMEKELEDVYKILDLALPPSWEDFIPVKKSDVYSIFEQMKSLIVKDLIVIARNYQDEPIGFALTLPDYNEILKDFKGKLNLFNKIKFLLKKNSIKRVRMFVLMVVPEYRNKGVTSSIYFHVFKNAVKKGYTILEGSTIWDYNKDMINDIEKFGAIKDKIYRVYEKIL</sequence>
<dbReference type="SUPFAM" id="SSF55729">
    <property type="entry name" value="Acyl-CoA N-acyltransferases (Nat)"/>
    <property type="match status" value="1"/>
</dbReference>
<dbReference type="InterPro" id="IPR016181">
    <property type="entry name" value="Acyl_CoA_acyltransferase"/>
</dbReference>
<gene>
    <name evidence="2" type="ORF">NCTC13149_00334</name>
</gene>
<dbReference type="GO" id="GO:0016747">
    <property type="term" value="F:acyltransferase activity, transferring groups other than amino-acyl groups"/>
    <property type="evidence" value="ECO:0007669"/>
    <property type="project" value="InterPro"/>
</dbReference>
<dbReference type="PANTHER" id="PTHR41368">
    <property type="entry name" value="PROTEIN YGHO"/>
    <property type="match status" value="1"/>
</dbReference>
<dbReference type="RefSeq" id="WP_019034716.1">
    <property type="nucleotide sequence ID" value="NZ_UGSZ01000001.1"/>
</dbReference>